<keyword evidence="2" id="KW-1185">Reference proteome</keyword>
<dbReference type="EMBL" id="VSRL01000242">
    <property type="protein sequence ID" value="NKE62351.1"/>
    <property type="molecule type" value="Genomic_DNA"/>
</dbReference>
<sequence>MQATVSTFNSDGSATVLRDDGVLIDVSAAAVTAGGWRMLRPGQRVTLERTADGVVTALRRPVL</sequence>
<protein>
    <submittedName>
        <fullName evidence="1">Cold-shock protein</fullName>
    </submittedName>
</protein>
<comment type="caution">
    <text evidence="1">The sequence shown here is derived from an EMBL/GenBank/DDBJ whole genome shotgun (WGS) entry which is preliminary data.</text>
</comment>
<evidence type="ECO:0000313" key="1">
    <source>
        <dbReference type="EMBL" id="NKE62351.1"/>
    </source>
</evidence>
<accession>A0ABX1FUQ6</accession>
<reference evidence="1 2" key="1">
    <citation type="submission" date="2019-08" db="EMBL/GenBank/DDBJ databases">
        <title>Lentzea from Indian Himalayas.</title>
        <authorList>
            <person name="Mandal S."/>
            <person name="Mallick Gupta A."/>
            <person name="Maiti P.K."/>
            <person name="Sarkar J."/>
            <person name="Mandal S."/>
        </authorList>
    </citation>
    <scope>NUCLEOTIDE SEQUENCE [LARGE SCALE GENOMIC DNA]</scope>
    <source>
        <strain evidence="1 2">PSKA42</strain>
    </source>
</reference>
<organism evidence="1 2">
    <name type="scientific">Lentzea indica</name>
    <dbReference type="NCBI Taxonomy" id="2604800"/>
    <lineage>
        <taxon>Bacteria</taxon>
        <taxon>Bacillati</taxon>
        <taxon>Actinomycetota</taxon>
        <taxon>Actinomycetes</taxon>
        <taxon>Pseudonocardiales</taxon>
        <taxon>Pseudonocardiaceae</taxon>
        <taxon>Lentzea</taxon>
    </lineage>
</organism>
<gene>
    <name evidence="1" type="ORF">FXN61_38695</name>
</gene>
<proteinExistence type="predicted"/>
<name>A0ABX1FUQ6_9PSEU</name>
<evidence type="ECO:0000313" key="2">
    <source>
        <dbReference type="Proteomes" id="UP001515943"/>
    </source>
</evidence>
<dbReference type="Proteomes" id="UP001515943">
    <property type="component" value="Unassembled WGS sequence"/>
</dbReference>